<dbReference type="InterPro" id="IPR036770">
    <property type="entry name" value="Ankyrin_rpt-contain_sf"/>
</dbReference>
<accession>A0A820EF71</accession>
<dbReference type="EMBL" id="CAJOBD010021298">
    <property type="protein sequence ID" value="CAF4245298.1"/>
    <property type="molecule type" value="Genomic_DNA"/>
</dbReference>
<dbReference type="SUPFAM" id="SSF48403">
    <property type="entry name" value="Ankyrin repeat"/>
    <property type="match status" value="1"/>
</dbReference>
<evidence type="ECO:0008006" key="6">
    <source>
        <dbReference type="Google" id="ProtNLM"/>
    </source>
</evidence>
<evidence type="ECO:0000256" key="1">
    <source>
        <dbReference type="ARBA" id="ARBA00022737"/>
    </source>
</evidence>
<proteinExistence type="predicted"/>
<dbReference type="SMART" id="SM00248">
    <property type="entry name" value="ANK"/>
    <property type="match status" value="5"/>
</dbReference>
<dbReference type="PROSITE" id="PS50088">
    <property type="entry name" value="ANK_REPEAT"/>
    <property type="match status" value="2"/>
</dbReference>
<protein>
    <recommendedName>
        <fullName evidence="6">ANK_REP_REGION domain-containing protein</fullName>
    </recommendedName>
</protein>
<evidence type="ECO:0000256" key="2">
    <source>
        <dbReference type="ARBA" id="ARBA00023043"/>
    </source>
</evidence>
<keyword evidence="2 3" id="KW-0040">ANK repeat</keyword>
<comment type="caution">
    <text evidence="4">The sequence shown here is derived from an EMBL/GenBank/DDBJ whole genome shotgun (WGS) entry which is preliminary data.</text>
</comment>
<evidence type="ECO:0000256" key="3">
    <source>
        <dbReference type="PROSITE-ProRule" id="PRU00023"/>
    </source>
</evidence>
<feature type="repeat" description="ANK" evidence="3">
    <location>
        <begin position="66"/>
        <end position="98"/>
    </location>
</feature>
<dbReference type="PANTHER" id="PTHR24198:SF165">
    <property type="entry name" value="ANKYRIN REPEAT-CONTAINING PROTEIN-RELATED"/>
    <property type="match status" value="1"/>
</dbReference>
<dbReference type="Pfam" id="PF12796">
    <property type="entry name" value="Ank_2"/>
    <property type="match status" value="2"/>
</dbReference>
<keyword evidence="1" id="KW-0677">Repeat</keyword>
<dbReference type="Proteomes" id="UP000663836">
    <property type="component" value="Unassembled WGS sequence"/>
</dbReference>
<reference evidence="4" key="1">
    <citation type="submission" date="2021-02" db="EMBL/GenBank/DDBJ databases">
        <authorList>
            <person name="Nowell W R."/>
        </authorList>
    </citation>
    <scope>NUCLEOTIDE SEQUENCE</scope>
</reference>
<evidence type="ECO:0000313" key="4">
    <source>
        <dbReference type="EMBL" id="CAF4245298.1"/>
    </source>
</evidence>
<dbReference type="InterPro" id="IPR002110">
    <property type="entry name" value="Ankyrin_rpt"/>
</dbReference>
<organism evidence="4 5">
    <name type="scientific">Rotaria sordida</name>
    <dbReference type="NCBI Taxonomy" id="392033"/>
    <lineage>
        <taxon>Eukaryota</taxon>
        <taxon>Metazoa</taxon>
        <taxon>Spiralia</taxon>
        <taxon>Gnathifera</taxon>
        <taxon>Rotifera</taxon>
        <taxon>Eurotatoria</taxon>
        <taxon>Bdelloidea</taxon>
        <taxon>Philodinida</taxon>
        <taxon>Philodinidae</taxon>
        <taxon>Rotaria</taxon>
    </lineage>
</organism>
<name>A0A820EF71_9BILA</name>
<feature type="repeat" description="ANK" evidence="3">
    <location>
        <begin position="28"/>
        <end position="60"/>
    </location>
</feature>
<dbReference type="Gene3D" id="1.25.40.20">
    <property type="entry name" value="Ankyrin repeat-containing domain"/>
    <property type="match status" value="2"/>
</dbReference>
<dbReference type="AlphaFoldDB" id="A0A820EF71"/>
<evidence type="ECO:0000313" key="5">
    <source>
        <dbReference type="Proteomes" id="UP000663836"/>
    </source>
</evidence>
<gene>
    <name evidence="4" type="ORF">JBS370_LOCUS38483</name>
</gene>
<sequence length="286" mass="31673">IDATKYNHPECVKYLLVHHANSNHKNHSSISALILAAELGYFECVKLLAQAGADLKLFSSIRLNLCGQTSLFCAAKEDRTDIIKYLLDDEANRHVQNHYGVSALCIPSQKGILRVVELLLNDGTETHVAPFDSQADELNITVTKFSLTSFLLACEICNLDIIEAGADFNYEASDSEADNLKCNSSNRIFFVAILNNRVDVAKFLIEKGARINVHNCYSVSSLLLCTESGDQELVQVLPEATANINITQQAESAEENFLAGHVKTLSYFCCCTDQLNFLLTLTFREL</sequence>
<dbReference type="PANTHER" id="PTHR24198">
    <property type="entry name" value="ANKYRIN REPEAT AND PROTEIN KINASE DOMAIN-CONTAINING PROTEIN"/>
    <property type="match status" value="1"/>
</dbReference>
<feature type="non-terminal residue" evidence="4">
    <location>
        <position position="1"/>
    </location>
</feature>